<accession>A0A9P0J8U6</accession>
<organism evidence="4 5">
    <name type="scientific">Aphis gossypii</name>
    <name type="common">Cotton aphid</name>
    <dbReference type="NCBI Taxonomy" id="80765"/>
    <lineage>
        <taxon>Eukaryota</taxon>
        <taxon>Metazoa</taxon>
        <taxon>Ecdysozoa</taxon>
        <taxon>Arthropoda</taxon>
        <taxon>Hexapoda</taxon>
        <taxon>Insecta</taxon>
        <taxon>Pterygota</taxon>
        <taxon>Neoptera</taxon>
        <taxon>Paraneoptera</taxon>
        <taxon>Hemiptera</taxon>
        <taxon>Sternorrhyncha</taxon>
        <taxon>Aphidomorpha</taxon>
        <taxon>Aphidoidea</taxon>
        <taxon>Aphididae</taxon>
        <taxon>Aphidini</taxon>
        <taxon>Aphis</taxon>
        <taxon>Aphis</taxon>
    </lineage>
</organism>
<feature type="chain" id="PRO_5040160275" evidence="3">
    <location>
        <begin position="27"/>
        <end position="579"/>
    </location>
</feature>
<dbReference type="Proteomes" id="UP001154329">
    <property type="component" value="Chromosome 2"/>
</dbReference>
<evidence type="ECO:0000256" key="3">
    <source>
        <dbReference type="SAM" id="SignalP"/>
    </source>
</evidence>
<reference evidence="4" key="1">
    <citation type="submission" date="2022-02" db="EMBL/GenBank/DDBJ databases">
        <authorList>
            <person name="King R."/>
        </authorList>
    </citation>
    <scope>NUCLEOTIDE SEQUENCE</scope>
</reference>
<gene>
    <name evidence="4" type="ORF">APHIGO_LOCUS7118</name>
</gene>
<feature type="signal peptide" evidence="3">
    <location>
        <begin position="1"/>
        <end position="26"/>
    </location>
</feature>
<evidence type="ECO:0000313" key="5">
    <source>
        <dbReference type="Proteomes" id="UP001154329"/>
    </source>
</evidence>
<name>A0A9P0J8U6_APHGO</name>
<keyword evidence="5" id="KW-1185">Reference proteome</keyword>
<dbReference type="EMBL" id="OU899035">
    <property type="protein sequence ID" value="CAH1726187.1"/>
    <property type="molecule type" value="Genomic_DNA"/>
</dbReference>
<evidence type="ECO:0000256" key="1">
    <source>
        <dbReference type="SAM" id="MobiDB-lite"/>
    </source>
</evidence>
<sequence length="579" mass="63402">MNVVKILAIVVVTSVVTLLCIRSGQAMSKTPVTVYNKTGEKPVPRDQGKFPSVSLTSKTVTPKATERPVDEQRKEGRPIIAVVTPEPNRNERLDTENQTTTTTTTTTTATTTTATISTIPAEPLQLATSRSLNGDNRIPVLGPMVTGRKTSPLVVRGKLIRQIVRPSNHQGSNGATIVREKDDDDGNETDIIVDADVYHVNNRQLMSGINDYSAVDTDISVAEEDGSAGYQDSYDASYNKGNDGTGWSPSGSYGVGGVGVSTIDRPPYGLAAPYPYPAGLMMPPGYKHVSYISNVPPYGHRPAAGQYNTNGNFHQQVQMIYDKIDWHKVGIMALVKIGLAKLKAFGFLKILFLLVFKLKMFLIAMFFKFLLITKLMKLLKLFMIPLILLTVGPLLLSLFSAPMLVGGLLTIPARILDFLTGPIFVPASSTAATKVLTEPTALPGTAVGKNGALSPSYKPDDSPVSDHHRRLDMFDPALTVFRKVLDSEKCVERIACRMAVVEKAGLLPLWINWMLYRVSKIIPNEKLGTYLKAYSDVSNVIHNKSDYPSNYWTKWCSERYDCNITNTANTVTNVIDAVQ</sequence>
<feature type="region of interest" description="Disordered" evidence="1">
    <location>
        <begin position="85"/>
        <end position="107"/>
    </location>
</feature>
<dbReference type="AlphaFoldDB" id="A0A9P0J8U6"/>
<proteinExistence type="predicted"/>
<evidence type="ECO:0000313" key="4">
    <source>
        <dbReference type="EMBL" id="CAH1726187.1"/>
    </source>
</evidence>
<keyword evidence="3" id="KW-0732">Signal</keyword>
<feature type="transmembrane region" description="Helical" evidence="2">
    <location>
        <begin position="383"/>
        <end position="409"/>
    </location>
</feature>
<keyword evidence="2" id="KW-1133">Transmembrane helix</keyword>
<keyword evidence="2" id="KW-0812">Transmembrane</keyword>
<reference evidence="4" key="2">
    <citation type="submission" date="2022-10" db="EMBL/GenBank/DDBJ databases">
        <authorList>
            <consortium name="ENA_rothamsted_submissions"/>
            <consortium name="culmorum"/>
            <person name="King R."/>
        </authorList>
    </citation>
    <scope>NUCLEOTIDE SEQUENCE</scope>
</reference>
<feature type="transmembrane region" description="Helical" evidence="2">
    <location>
        <begin position="350"/>
        <end position="371"/>
    </location>
</feature>
<evidence type="ECO:0000256" key="2">
    <source>
        <dbReference type="SAM" id="Phobius"/>
    </source>
</evidence>
<keyword evidence="2" id="KW-0472">Membrane</keyword>
<protein>
    <submittedName>
        <fullName evidence="4">Uncharacterized protein</fullName>
    </submittedName>
</protein>